<evidence type="ECO:0000256" key="5">
    <source>
        <dbReference type="ARBA" id="ARBA00023273"/>
    </source>
</evidence>
<dbReference type="Pfam" id="PF20611">
    <property type="entry name" value="DUF6801"/>
    <property type="match status" value="1"/>
</dbReference>
<name>A0A2U1D0G3_9GAMM</name>
<sequence>MSSMDFSLKSRQLRTAMAAAALLAAGGTAQAATVSKSAEYTCPFPLINEQPIVAEITTELPETVEVGETVGPFQVEATTLINEDSRTGLTLVGSTTLEGTAQAKQTIITPAGSEPLNVSLTIPETDIPQTTGSFEVPASGQAPEVSFDDADVGSNNTIELGNLTLDITARTADGSIAPDPIGEFVADCTLNADQDPLLHTFEVVPGGPTEDPADIAVTPEAVDFERTQNGLTAEQTVTVANEGDLSLGINNVTLSGPDADRFMQSSDCTSVAGGQSCTVTVTYFAEGDATHNATLTIDSTDADESSVEVPLSGESFTEKVPMISVDPTEVDFGTVTVGQTQQQDLTVENTGEAVLNVTSVSVDGDTSLSLVNNGCVNVNAGATCPVTVAYAPTTEGTNTADLTIESNADGNPVLTVPLTGEGGTGSTVDFLLDVEGQSMIEANGGTLPLNGTIDAVLNLSTRMYEADLTLEKTSGTFRIIRFFSHLKAQADVAFEQVGKTTGSLIDGTLTSKSKAYVEVPKVRVSLFGFGLPIGGGDECRTAEPVTINLESPEGETFKPLEGGNLTGTYELPPLENCGALTDIINQLMAGPGNTIDLSLTPQL</sequence>
<dbReference type="AlphaFoldDB" id="A0A2U1D0G3"/>
<evidence type="ECO:0000259" key="8">
    <source>
        <dbReference type="Pfam" id="PF22073"/>
    </source>
</evidence>
<dbReference type="InterPro" id="IPR046542">
    <property type="entry name" value="DUF6801"/>
</dbReference>
<dbReference type="Pfam" id="PF22073">
    <property type="entry name" value="Cep192_D4"/>
    <property type="match status" value="1"/>
</dbReference>
<keyword evidence="6" id="KW-0732">Signal</keyword>
<evidence type="ECO:0000256" key="2">
    <source>
        <dbReference type="ARBA" id="ARBA00004496"/>
    </source>
</evidence>
<feature type="domain" description="Cep192/Spd-2-like" evidence="8">
    <location>
        <begin position="321"/>
        <end position="423"/>
    </location>
</feature>
<comment type="caution">
    <text evidence="10">The sequence shown here is derived from an EMBL/GenBank/DDBJ whole genome shotgun (WGS) entry which is preliminary data.</text>
</comment>
<proteinExistence type="predicted"/>
<evidence type="ECO:0000256" key="6">
    <source>
        <dbReference type="SAM" id="SignalP"/>
    </source>
</evidence>
<dbReference type="GO" id="GO:0005737">
    <property type="term" value="C:cytoplasm"/>
    <property type="evidence" value="ECO:0007669"/>
    <property type="project" value="UniProtKB-SubCell"/>
</dbReference>
<dbReference type="InterPro" id="IPR054090">
    <property type="entry name" value="Cep192_Spd-2-like_dom"/>
</dbReference>
<evidence type="ECO:0000256" key="4">
    <source>
        <dbReference type="ARBA" id="ARBA00023069"/>
    </source>
</evidence>
<keyword evidence="3" id="KW-0963">Cytoplasm</keyword>
<accession>A0A2U1D0G3</accession>
<dbReference type="RefSeq" id="WP_243402360.1">
    <property type="nucleotide sequence ID" value="NZ_QEKQ01000002.1"/>
</dbReference>
<keyword evidence="4" id="KW-0969">Cilium</keyword>
<evidence type="ECO:0000313" key="10">
    <source>
        <dbReference type="EMBL" id="PVY78414.1"/>
    </source>
</evidence>
<dbReference type="PANTHER" id="PTHR45912">
    <property type="entry name" value="CILIA- AND FLAGELLA-ASSOCIATED PROTEIN 47"/>
    <property type="match status" value="1"/>
</dbReference>
<evidence type="ECO:0000259" key="7">
    <source>
        <dbReference type="Pfam" id="PF20611"/>
    </source>
</evidence>
<keyword evidence="5" id="KW-0966">Cell projection</keyword>
<feature type="chain" id="PRO_5015489925" evidence="6">
    <location>
        <begin position="32"/>
        <end position="603"/>
    </location>
</feature>
<dbReference type="EMBL" id="QEKQ01000002">
    <property type="protein sequence ID" value="PVY78414.1"/>
    <property type="molecule type" value="Genomic_DNA"/>
</dbReference>
<organism evidence="10 11">
    <name type="scientific">Tamilnaduibacter salinus</name>
    <dbReference type="NCBI Taxonomy" id="1484056"/>
    <lineage>
        <taxon>Bacteria</taxon>
        <taxon>Pseudomonadati</taxon>
        <taxon>Pseudomonadota</taxon>
        <taxon>Gammaproteobacteria</taxon>
        <taxon>Pseudomonadales</taxon>
        <taxon>Marinobacteraceae</taxon>
        <taxon>Tamilnaduibacter</taxon>
    </lineage>
</organism>
<evidence type="ECO:0000313" key="11">
    <source>
        <dbReference type="Proteomes" id="UP000245887"/>
    </source>
</evidence>
<feature type="signal peptide" evidence="6">
    <location>
        <begin position="1"/>
        <end position="31"/>
    </location>
</feature>
<dbReference type="NCBIfam" id="NF012200">
    <property type="entry name" value="choice_anch_D"/>
    <property type="match status" value="2"/>
</dbReference>
<comment type="subcellular location">
    <subcellularLocation>
        <location evidence="1">Cell projection</location>
        <location evidence="1">Cilium</location>
    </subcellularLocation>
    <subcellularLocation>
        <location evidence="2">Cytoplasm</location>
    </subcellularLocation>
</comment>
<reference evidence="10 11" key="1">
    <citation type="submission" date="2018-04" db="EMBL/GenBank/DDBJ databases">
        <title>Genomic Encyclopedia of Type Strains, Phase IV (KMG-IV): sequencing the most valuable type-strain genomes for metagenomic binning, comparative biology and taxonomic classification.</title>
        <authorList>
            <person name="Goeker M."/>
        </authorList>
    </citation>
    <scope>NUCLEOTIDE SEQUENCE [LARGE SCALE GENOMIC DNA]</scope>
    <source>
        <strain evidence="10 11">DSM 28688</strain>
    </source>
</reference>
<dbReference type="Pfam" id="PF22544">
    <property type="entry name" value="HYDIN_VesB_CFA65-like_Ig"/>
    <property type="match status" value="1"/>
</dbReference>
<evidence type="ECO:0000259" key="9">
    <source>
        <dbReference type="Pfam" id="PF22544"/>
    </source>
</evidence>
<gene>
    <name evidence="10" type="ORF">C8D92_102461</name>
</gene>
<feature type="domain" description="HYDIN/VesB/CFA65-like Ig-like" evidence="9">
    <location>
        <begin position="215"/>
        <end position="310"/>
    </location>
</feature>
<dbReference type="InterPro" id="IPR013783">
    <property type="entry name" value="Ig-like_fold"/>
</dbReference>
<dbReference type="PANTHER" id="PTHR45912:SF3">
    <property type="entry name" value="CILIA- AND FLAGELLA-ASSOCIATED PROTEIN 47"/>
    <property type="match status" value="1"/>
</dbReference>
<dbReference type="InterPro" id="IPR053879">
    <property type="entry name" value="HYDIN_VesB_CFA65-like_Ig"/>
</dbReference>
<evidence type="ECO:0000256" key="1">
    <source>
        <dbReference type="ARBA" id="ARBA00004138"/>
    </source>
</evidence>
<feature type="domain" description="DUF6801" evidence="7">
    <location>
        <begin position="39"/>
        <end position="198"/>
    </location>
</feature>
<evidence type="ECO:0000256" key="3">
    <source>
        <dbReference type="ARBA" id="ARBA00022490"/>
    </source>
</evidence>
<dbReference type="Proteomes" id="UP000245887">
    <property type="component" value="Unassembled WGS sequence"/>
</dbReference>
<dbReference type="Gene3D" id="2.60.40.10">
    <property type="entry name" value="Immunoglobulins"/>
    <property type="match status" value="2"/>
</dbReference>
<protein>
    <submittedName>
        <fullName evidence="10">Uncharacterized protein DUF1573</fullName>
    </submittedName>
</protein>